<comment type="caution">
    <text evidence="1">The sequence shown here is derived from an EMBL/GenBank/DDBJ whole genome shotgun (WGS) entry which is preliminary data.</text>
</comment>
<accession>A0A8J6G543</accession>
<gene>
    <name evidence="1" type="ORF">LTLLF_173540</name>
</gene>
<name>A0A8J6G543_MICOH</name>
<protein>
    <submittedName>
        <fullName evidence="1">Interferon-induced very large GTPase 1</fullName>
    </submittedName>
</protein>
<proteinExistence type="predicted"/>
<dbReference type="EMBL" id="JAATJU010024116">
    <property type="protein sequence ID" value="KAH0506351.1"/>
    <property type="molecule type" value="Genomic_DNA"/>
</dbReference>
<reference evidence="1" key="1">
    <citation type="submission" date="2020-03" db="EMBL/GenBank/DDBJ databases">
        <title>Studies in the Genomics of Life Span.</title>
        <authorList>
            <person name="Glass D."/>
        </authorList>
    </citation>
    <scope>NUCLEOTIDE SEQUENCE</scope>
    <source>
        <strain evidence="1">LTLLF</strain>
        <tissue evidence="1">Muscle</tissue>
    </source>
</reference>
<organism evidence="1 2">
    <name type="scientific">Microtus ochrogaster</name>
    <name type="common">Prairie vole</name>
    <dbReference type="NCBI Taxonomy" id="79684"/>
    <lineage>
        <taxon>Eukaryota</taxon>
        <taxon>Metazoa</taxon>
        <taxon>Chordata</taxon>
        <taxon>Craniata</taxon>
        <taxon>Vertebrata</taxon>
        <taxon>Euteleostomi</taxon>
        <taxon>Mammalia</taxon>
        <taxon>Eutheria</taxon>
        <taxon>Euarchontoglires</taxon>
        <taxon>Glires</taxon>
        <taxon>Rodentia</taxon>
        <taxon>Myomorpha</taxon>
        <taxon>Muroidea</taxon>
        <taxon>Cricetidae</taxon>
        <taxon>Arvicolinae</taxon>
        <taxon>Microtus</taxon>
    </lineage>
</organism>
<evidence type="ECO:0000313" key="2">
    <source>
        <dbReference type="Proteomes" id="UP000710432"/>
    </source>
</evidence>
<sequence length="317" mass="36875">MMDPKVAGDMRVTYPVFNGNRANLEKHVLISLAEKENFDNFWQYIHHPESFFRDYIRDHIRSYCSAKESEKIKTFKKISLEDIKNAILSAIHKTTEVANESTTASRWLDLFCDHLGSNLIFPRRDLISIEHQEIKDAEFLKEAMSAALDPALRKVEEDCSSKPIDEMVPDIEKILSEHLCGCWKQCPFCKAIYTNTIPEHAGDHSVPFHHPKAVNEWYYHKTDYFDINCCTTSVASDCSFILDDLQRFPYKKYRAAGGDFATWSITPDTSAQPYWKWFVCHFRSELEEKYGKKFTDVGTIQDSWSRITKEVLDDLKN</sequence>
<evidence type="ECO:0000313" key="1">
    <source>
        <dbReference type="EMBL" id="KAH0506351.1"/>
    </source>
</evidence>
<dbReference type="AlphaFoldDB" id="A0A8J6G543"/>
<dbReference type="Proteomes" id="UP000710432">
    <property type="component" value="Unassembled WGS sequence"/>
</dbReference>
<dbReference type="PANTHER" id="PTHR22796:SF6">
    <property type="entry name" value="INTERFERON-INDUCED VERY LARGE GTPASE 1-RELATED"/>
    <property type="match status" value="1"/>
</dbReference>
<dbReference type="PANTHER" id="PTHR22796">
    <property type="entry name" value="URG4-RELATED"/>
    <property type="match status" value="1"/>
</dbReference>